<evidence type="ECO:0000313" key="8">
    <source>
        <dbReference type="EMBL" id="KAK1796580.1"/>
    </source>
</evidence>
<keyword evidence="3" id="KW-0732">Signal</keyword>
<evidence type="ECO:0000256" key="5">
    <source>
        <dbReference type="ARBA" id="ARBA00023157"/>
    </source>
</evidence>
<dbReference type="GO" id="GO:0034116">
    <property type="term" value="P:positive regulation of heterotypic cell-cell adhesion"/>
    <property type="evidence" value="ECO:0007669"/>
    <property type="project" value="TreeGrafter"/>
</dbReference>
<name>A0AAD8ZFE9_9TELE</name>
<sequence>MLYRKTQEARQRNAQASAISERLVHLQQCMKQHDPAMGNRGYESNSLAATLALLTAVLTECDLHCHTQRLRDMARRLEGAAVCRNGKKDLLLLIKSITLSAPTPTQKTPTGLYPQDCYEILQLGIKENGIYTIQPDPQQPALEAACDMLSMGGGWTVFQRRFDGQLDFNQTWREYREGFGSLQREHWLGNAVLHALTANRPHILCITLQDWHQQTRHATYNTFKVAGEIQRFRLTAQDYHGDAGNALSYSKRYNHNGRAFSTYDRDHDRYAAGNCAQYYGAGWWFDSCLAANLNGRYYHGRYSGITDGIYWGT</sequence>
<dbReference type="EMBL" id="JAROKS010000015">
    <property type="protein sequence ID" value="KAK1796580.1"/>
    <property type="molecule type" value="Genomic_DNA"/>
</dbReference>
<dbReference type="GO" id="GO:0030674">
    <property type="term" value="F:protein-macromolecule adaptor activity"/>
    <property type="evidence" value="ECO:0007669"/>
    <property type="project" value="TreeGrafter"/>
</dbReference>
<feature type="domain" description="Fibrinogen C-terminal" evidence="7">
    <location>
        <begin position="108"/>
        <end position="313"/>
    </location>
</feature>
<keyword evidence="5" id="KW-1015">Disulfide bond</keyword>
<protein>
    <recommendedName>
        <fullName evidence="7">Fibrinogen C-terminal domain-containing protein</fullName>
    </recommendedName>
</protein>
<dbReference type="GO" id="GO:0072377">
    <property type="term" value="P:blood coagulation, common pathway"/>
    <property type="evidence" value="ECO:0007669"/>
    <property type="project" value="TreeGrafter"/>
</dbReference>
<evidence type="ECO:0000259" key="7">
    <source>
        <dbReference type="PROSITE" id="PS51406"/>
    </source>
</evidence>
<evidence type="ECO:0000256" key="3">
    <source>
        <dbReference type="ARBA" id="ARBA00022729"/>
    </source>
</evidence>
<dbReference type="SUPFAM" id="SSF56496">
    <property type="entry name" value="Fibrinogen C-terminal domain-like"/>
    <property type="match status" value="1"/>
</dbReference>
<dbReference type="InterPro" id="IPR002181">
    <property type="entry name" value="Fibrinogen_a/b/g_C_dom"/>
</dbReference>
<dbReference type="GO" id="GO:0042730">
    <property type="term" value="P:fibrinolysis"/>
    <property type="evidence" value="ECO:0007669"/>
    <property type="project" value="TreeGrafter"/>
</dbReference>
<evidence type="ECO:0000313" key="9">
    <source>
        <dbReference type="Proteomes" id="UP001239994"/>
    </source>
</evidence>
<dbReference type="Pfam" id="PF00147">
    <property type="entry name" value="Fibrinogen_C"/>
    <property type="match status" value="1"/>
</dbReference>
<evidence type="ECO:0000256" key="4">
    <source>
        <dbReference type="ARBA" id="ARBA00023054"/>
    </source>
</evidence>
<feature type="non-terminal residue" evidence="8">
    <location>
        <position position="1"/>
    </location>
</feature>
<keyword evidence="9" id="KW-1185">Reference proteome</keyword>
<keyword evidence="4" id="KW-0175">Coiled coil</keyword>
<evidence type="ECO:0000256" key="2">
    <source>
        <dbReference type="ARBA" id="ARBA00022525"/>
    </source>
</evidence>
<evidence type="ECO:0000256" key="6">
    <source>
        <dbReference type="ARBA" id="ARBA00023180"/>
    </source>
</evidence>
<organism evidence="8 9">
    <name type="scientific">Electrophorus voltai</name>
    <dbReference type="NCBI Taxonomy" id="2609070"/>
    <lineage>
        <taxon>Eukaryota</taxon>
        <taxon>Metazoa</taxon>
        <taxon>Chordata</taxon>
        <taxon>Craniata</taxon>
        <taxon>Vertebrata</taxon>
        <taxon>Euteleostomi</taxon>
        <taxon>Actinopterygii</taxon>
        <taxon>Neopterygii</taxon>
        <taxon>Teleostei</taxon>
        <taxon>Ostariophysi</taxon>
        <taxon>Gymnotiformes</taxon>
        <taxon>Gymnotoidei</taxon>
        <taxon>Gymnotidae</taxon>
        <taxon>Electrophorus</taxon>
    </lineage>
</organism>
<dbReference type="AlphaFoldDB" id="A0AAD8ZFE9"/>
<dbReference type="NCBIfam" id="NF040941">
    <property type="entry name" value="GGGWT_bact"/>
    <property type="match status" value="1"/>
</dbReference>
<dbReference type="GO" id="GO:0005577">
    <property type="term" value="C:fibrinogen complex"/>
    <property type="evidence" value="ECO:0007669"/>
    <property type="project" value="TreeGrafter"/>
</dbReference>
<gene>
    <name evidence="8" type="ORF">P4O66_009610</name>
</gene>
<dbReference type="PANTHER" id="PTHR47221">
    <property type="entry name" value="FIBRINOGEN ALPHA CHAIN"/>
    <property type="match status" value="1"/>
</dbReference>
<keyword evidence="2" id="KW-0964">Secreted</keyword>
<proteinExistence type="predicted"/>
<accession>A0AAD8ZFE9</accession>
<dbReference type="InterPro" id="IPR036056">
    <property type="entry name" value="Fibrinogen-like_C"/>
</dbReference>
<dbReference type="PANTHER" id="PTHR47221:SF6">
    <property type="entry name" value="FIBRINOGEN ALPHA CHAIN"/>
    <property type="match status" value="1"/>
</dbReference>
<dbReference type="PROSITE" id="PS51406">
    <property type="entry name" value="FIBRINOGEN_C_2"/>
    <property type="match status" value="1"/>
</dbReference>
<reference evidence="8" key="1">
    <citation type="submission" date="2023-03" db="EMBL/GenBank/DDBJ databases">
        <title>Electrophorus voltai genome.</title>
        <authorList>
            <person name="Bian C."/>
        </authorList>
    </citation>
    <scope>NUCLEOTIDE SEQUENCE</scope>
    <source>
        <strain evidence="8">CB-2022</strain>
        <tissue evidence="8">Muscle</tissue>
    </source>
</reference>
<comment type="caution">
    <text evidence="8">The sequence shown here is derived from an EMBL/GenBank/DDBJ whole genome shotgun (WGS) entry which is preliminary data.</text>
</comment>
<dbReference type="InterPro" id="IPR014716">
    <property type="entry name" value="Fibrinogen_a/b/g_C_1"/>
</dbReference>
<dbReference type="GO" id="GO:0070527">
    <property type="term" value="P:platelet aggregation"/>
    <property type="evidence" value="ECO:0007669"/>
    <property type="project" value="TreeGrafter"/>
</dbReference>
<dbReference type="GO" id="GO:0005201">
    <property type="term" value="F:extracellular matrix structural constituent"/>
    <property type="evidence" value="ECO:0007669"/>
    <property type="project" value="TreeGrafter"/>
</dbReference>
<dbReference type="InterPro" id="IPR037579">
    <property type="entry name" value="FIB_ANG-like"/>
</dbReference>
<dbReference type="SMART" id="SM00186">
    <property type="entry name" value="FBG"/>
    <property type="match status" value="1"/>
</dbReference>
<dbReference type="CDD" id="cd00087">
    <property type="entry name" value="FReD"/>
    <property type="match status" value="1"/>
</dbReference>
<dbReference type="PROSITE" id="PS00514">
    <property type="entry name" value="FIBRINOGEN_C_1"/>
    <property type="match status" value="1"/>
</dbReference>
<evidence type="ECO:0000256" key="1">
    <source>
        <dbReference type="ARBA" id="ARBA00004613"/>
    </source>
</evidence>
<comment type="subcellular location">
    <subcellularLocation>
        <location evidence="1">Secreted</location>
    </subcellularLocation>
</comment>
<keyword evidence="6" id="KW-0325">Glycoprotein</keyword>
<dbReference type="InterPro" id="IPR020837">
    <property type="entry name" value="Fibrinogen_CS"/>
</dbReference>
<dbReference type="Proteomes" id="UP001239994">
    <property type="component" value="Unassembled WGS sequence"/>
</dbReference>
<dbReference type="Gene3D" id="3.90.215.10">
    <property type="entry name" value="Gamma Fibrinogen, chain A, domain 1"/>
    <property type="match status" value="1"/>
</dbReference>